<sequence>MAYYEQGLKVVVIACCDQGLNVVKNTCREPRIKGGLIFWLRGWLKDLDTIGEGLLRKKAGRSADWRLLCWITVDCSSAAGSHTATCLGCLVEGYPTAARRGGGWLKAARLREISSTHALGCDSGNWFLIPLVSLQPNGEEKGQVL</sequence>
<comment type="caution">
    <text evidence="1">The sequence shown here is derived from an EMBL/GenBank/DDBJ whole genome shotgun (WGS) entry which is preliminary data.</text>
</comment>
<gene>
    <name evidence="1" type="ORF">E3N88_40287</name>
</gene>
<dbReference type="AlphaFoldDB" id="A0A5N6LM54"/>
<accession>A0A5N6LM54</accession>
<name>A0A5N6LM54_9ASTR</name>
<organism evidence="1 2">
    <name type="scientific">Mikania micrantha</name>
    <name type="common">bitter vine</name>
    <dbReference type="NCBI Taxonomy" id="192012"/>
    <lineage>
        <taxon>Eukaryota</taxon>
        <taxon>Viridiplantae</taxon>
        <taxon>Streptophyta</taxon>
        <taxon>Embryophyta</taxon>
        <taxon>Tracheophyta</taxon>
        <taxon>Spermatophyta</taxon>
        <taxon>Magnoliopsida</taxon>
        <taxon>eudicotyledons</taxon>
        <taxon>Gunneridae</taxon>
        <taxon>Pentapetalae</taxon>
        <taxon>asterids</taxon>
        <taxon>campanulids</taxon>
        <taxon>Asterales</taxon>
        <taxon>Asteraceae</taxon>
        <taxon>Asteroideae</taxon>
        <taxon>Heliantheae alliance</taxon>
        <taxon>Eupatorieae</taxon>
        <taxon>Mikania</taxon>
    </lineage>
</organism>
<evidence type="ECO:0000313" key="2">
    <source>
        <dbReference type="Proteomes" id="UP000326396"/>
    </source>
</evidence>
<keyword evidence="2" id="KW-1185">Reference proteome</keyword>
<proteinExistence type="predicted"/>
<protein>
    <submittedName>
        <fullName evidence="1">Uncharacterized protein</fullName>
    </submittedName>
</protein>
<evidence type="ECO:0000313" key="1">
    <source>
        <dbReference type="EMBL" id="KAD2393310.1"/>
    </source>
</evidence>
<reference evidence="1 2" key="1">
    <citation type="submission" date="2019-05" db="EMBL/GenBank/DDBJ databases">
        <title>Mikania micrantha, genome provides insights into the molecular mechanism of rapid growth.</title>
        <authorList>
            <person name="Liu B."/>
        </authorList>
    </citation>
    <scope>NUCLEOTIDE SEQUENCE [LARGE SCALE GENOMIC DNA]</scope>
    <source>
        <strain evidence="1">NLD-2019</strain>
        <tissue evidence="1">Leaf</tissue>
    </source>
</reference>
<dbReference type="EMBL" id="SZYD01000019">
    <property type="protein sequence ID" value="KAD2393310.1"/>
    <property type="molecule type" value="Genomic_DNA"/>
</dbReference>
<dbReference type="Proteomes" id="UP000326396">
    <property type="component" value="Linkage Group LG9"/>
</dbReference>